<proteinExistence type="predicted"/>
<dbReference type="SUPFAM" id="SSF54593">
    <property type="entry name" value="Glyoxalase/Bleomycin resistance protein/Dihydroxybiphenyl dioxygenase"/>
    <property type="match status" value="1"/>
</dbReference>
<comment type="caution">
    <text evidence="2">The sequence shown here is derived from an EMBL/GenBank/DDBJ whole genome shotgun (WGS) entry which is preliminary data.</text>
</comment>
<dbReference type="EMBL" id="RFFG01000009">
    <property type="protein sequence ID" value="RMI46376.1"/>
    <property type="molecule type" value="Genomic_DNA"/>
</dbReference>
<reference evidence="2 3" key="1">
    <citation type="submission" date="2018-10" db="EMBL/GenBank/DDBJ databases">
        <title>Isolation from soil.</title>
        <authorList>
            <person name="Hu J."/>
        </authorList>
    </citation>
    <scope>NUCLEOTIDE SEQUENCE [LARGE SCALE GENOMIC DNA]</scope>
    <source>
        <strain evidence="2 3">NEAU-Ht49</strain>
    </source>
</reference>
<dbReference type="AlphaFoldDB" id="A0A3M2M9Z2"/>
<evidence type="ECO:0000259" key="1">
    <source>
        <dbReference type="PROSITE" id="PS51819"/>
    </source>
</evidence>
<evidence type="ECO:0000313" key="2">
    <source>
        <dbReference type="EMBL" id="RMI46376.1"/>
    </source>
</evidence>
<dbReference type="Proteomes" id="UP000282674">
    <property type="component" value="Unassembled WGS sequence"/>
</dbReference>
<dbReference type="PANTHER" id="PTHR36503:SF1">
    <property type="entry name" value="BLR2520 PROTEIN"/>
    <property type="match status" value="1"/>
</dbReference>
<dbReference type="InterPro" id="IPR004360">
    <property type="entry name" value="Glyas_Fos-R_dOase_dom"/>
</dbReference>
<evidence type="ECO:0000313" key="3">
    <source>
        <dbReference type="Proteomes" id="UP000282674"/>
    </source>
</evidence>
<feature type="domain" description="VOC" evidence="1">
    <location>
        <begin position="2"/>
        <end position="115"/>
    </location>
</feature>
<sequence length="116" mass="12704">MSVRRVVPNLHTESVEASREFYGLLGLEEVMNLGWIMTVASPSVPTAQVSLYTGDDGTAPVPPDVSVEVDDVDAVYAAVRGSGAEIVHPLQDEEWGVRRFFVRDPDGRVINVLSHR</sequence>
<protein>
    <submittedName>
        <fullName evidence="2">Glyoxalase</fullName>
    </submittedName>
</protein>
<dbReference type="Gene3D" id="3.10.180.10">
    <property type="entry name" value="2,3-Dihydroxybiphenyl 1,2-Dioxygenase, domain 1"/>
    <property type="match status" value="1"/>
</dbReference>
<dbReference type="InterPro" id="IPR029068">
    <property type="entry name" value="Glyas_Bleomycin-R_OHBP_Dase"/>
</dbReference>
<organism evidence="2 3">
    <name type="scientific">Actinomadura harenae</name>
    <dbReference type="NCBI Taxonomy" id="2483351"/>
    <lineage>
        <taxon>Bacteria</taxon>
        <taxon>Bacillati</taxon>
        <taxon>Actinomycetota</taxon>
        <taxon>Actinomycetes</taxon>
        <taxon>Streptosporangiales</taxon>
        <taxon>Thermomonosporaceae</taxon>
        <taxon>Actinomadura</taxon>
    </lineage>
</organism>
<dbReference type="RefSeq" id="WP_122193558.1">
    <property type="nucleotide sequence ID" value="NZ_JBHSKC010000005.1"/>
</dbReference>
<dbReference type="Pfam" id="PF00903">
    <property type="entry name" value="Glyoxalase"/>
    <property type="match status" value="1"/>
</dbReference>
<gene>
    <name evidence="2" type="ORF">EBO15_07410</name>
</gene>
<dbReference type="PROSITE" id="PS51819">
    <property type="entry name" value="VOC"/>
    <property type="match status" value="1"/>
</dbReference>
<dbReference type="InterPro" id="IPR037523">
    <property type="entry name" value="VOC_core"/>
</dbReference>
<accession>A0A3M2M9Z2</accession>
<dbReference type="PANTHER" id="PTHR36503">
    <property type="entry name" value="BLR2520 PROTEIN"/>
    <property type="match status" value="1"/>
</dbReference>
<name>A0A3M2M9Z2_9ACTN</name>
<keyword evidence="3" id="KW-1185">Reference proteome</keyword>
<dbReference type="OrthoDB" id="9798201at2"/>